<dbReference type="Proteomes" id="UP000078512">
    <property type="component" value="Unassembled WGS sequence"/>
</dbReference>
<dbReference type="EMBL" id="KV442084">
    <property type="protein sequence ID" value="OAQ25052.1"/>
    <property type="molecule type" value="Genomic_DNA"/>
</dbReference>
<evidence type="ECO:0000313" key="1">
    <source>
        <dbReference type="EMBL" id="OAQ25052.1"/>
    </source>
</evidence>
<reference evidence="1 2" key="1">
    <citation type="submission" date="2016-05" db="EMBL/GenBank/DDBJ databases">
        <title>Genome sequencing reveals origins of a unique bacterial endosymbiosis in the earliest lineages of terrestrial Fungi.</title>
        <authorList>
            <consortium name="DOE Joint Genome Institute"/>
            <person name="Uehling J."/>
            <person name="Gryganskyi A."/>
            <person name="Hameed K."/>
            <person name="Tschaplinski T."/>
            <person name="Misztal P."/>
            <person name="Wu S."/>
            <person name="Desiro A."/>
            <person name="Vande Pol N."/>
            <person name="Du Z.-Y."/>
            <person name="Zienkiewicz A."/>
            <person name="Zienkiewicz K."/>
            <person name="Morin E."/>
            <person name="Tisserant E."/>
            <person name="Splivallo R."/>
            <person name="Hainaut M."/>
            <person name="Henrissat B."/>
            <person name="Ohm R."/>
            <person name="Kuo A."/>
            <person name="Yan J."/>
            <person name="Lipzen A."/>
            <person name="Nolan M."/>
            <person name="Labutti K."/>
            <person name="Barry K."/>
            <person name="Goldstein A."/>
            <person name="Labbe J."/>
            <person name="Schadt C."/>
            <person name="Tuskan G."/>
            <person name="Grigoriev I."/>
            <person name="Martin F."/>
            <person name="Vilgalys R."/>
            <person name="Bonito G."/>
        </authorList>
    </citation>
    <scope>NUCLEOTIDE SEQUENCE [LARGE SCALE GENOMIC DNA]</scope>
    <source>
        <strain evidence="1 2">AG-77</strain>
    </source>
</reference>
<accession>A0A197JIM5</accession>
<dbReference type="AlphaFoldDB" id="A0A197JIM5"/>
<proteinExistence type="predicted"/>
<protein>
    <submittedName>
        <fullName evidence="1">Uncharacterized protein</fullName>
    </submittedName>
</protein>
<dbReference type="OrthoDB" id="2437838at2759"/>
<keyword evidence="2" id="KW-1185">Reference proteome</keyword>
<name>A0A197JIM5_9FUNG</name>
<evidence type="ECO:0000313" key="2">
    <source>
        <dbReference type="Proteomes" id="UP000078512"/>
    </source>
</evidence>
<sequence>MVNAVQGHLLHQQRPLYLQTVDENGRYPWMATVMTGDSGNSKDTVITGDTEDKDDQALKGTSITAGNINDCLLDSVPGTSHKASKRMASEEKEQITVILQRTRHPRNE</sequence>
<organism evidence="1 2">
    <name type="scientific">Linnemannia elongata AG-77</name>
    <dbReference type="NCBI Taxonomy" id="1314771"/>
    <lineage>
        <taxon>Eukaryota</taxon>
        <taxon>Fungi</taxon>
        <taxon>Fungi incertae sedis</taxon>
        <taxon>Mucoromycota</taxon>
        <taxon>Mortierellomycotina</taxon>
        <taxon>Mortierellomycetes</taxon>
        <taxon>Mortierellales</taxon>
        <taxon>Mortierellaceae</taxon>
        <taxon>Linnemannia</taxon>
    </lineage>
</organism>
<gene>
    <name evidence="1" type="ORF">K457DRAFT_1823367</name>
</gene>